<name>A0A087M4D2_9HYPH</name>
<dbReference type="OrthoDB" id="8457046at2"/>
<evidence type="ECO:0000313" key="2">
    <source>
        <dbReference type="EMBL" id="KFL31735.1"/>
    </source>
</evidence>
<evidence type="ECO:0000313" key="3">
    <source>
        <dbReference type="Proteomes" id="UP000028981"/>
    </source>
</evidence>
<dbReference type="RefSeq" id="WP_035080729.1">
    <property type="nucleotide sequence ID" value="NZ_JQGC01000005.1"/>
</dbReference>
<comment type="caution">
    <text evidence="2">The sequence shown here is derived from an EMBL/GenBank/DDBJ whole genome shotgun (WGS) entry which is preliminary data.</text>
</comment>
<organism evidence="2 3">
    <name type="scientific">Devosia riboflavina</name>
    <dbReference type="NCBI Taxonomy" id="46914"/>
    <lineage>
        <taxon>Bacteria</taxon>
        <taxon>Pseudomonadati</taxon>
        <taxon>Pseudomonadota</taxon>
        <taxon>Alphaproteobacteria</taxon>
        <taxon>Hyphomicrobiales</taxon>
        <taxon>Devosiaceae</taxon>
        <taxon>Devosia</taxon>
    </lineage>
</organism>
<keyword evidence="3" id="KW-1185">Reference proteome</keyword>
<dbReference type="STRING" id="46914.JP75_06625"/>
<dbReference type="Proteomes" id="UP000028981">
    <property type="component" value="Unassembled WGS sequence"/>
</dbReference>
<accession>A0A087M4D2</accession>
<dbReference type="EMBL" id="JQGC01000005">
    <property type="protein sequence ID" value="KFL31735.1"/>
    <property type="molecule type" value="Genomic_DNA"/>
</dbReference>
<reference evidence="2 3" key="1">
    <citation type="submission" date="2014-08" db="EMBL/GenBank/DDBJ databases">
        <authorList>
            <person name="Hassan Y.I."/>
            <person name="Lepp D."/>
            <person name="Zhou T."/>
        </authorList>
    </citation>
    <scope>NUCLEOTIDE SEQUENCE [LARGE SCALE GENOMIC DNA]</scope>
    <source>
        <strain evidence="2 3">IFO13584</strain>
    </source>
</reference>
<gene>
    <name evidence="2" type="ORF">JP75_06625</name>
</gene>
<feature type="region of interest" description="Disordered" evidence="1">
    <location>
        <begin position="41"/>
        <end position="62"/>
    </location>
</feature>
<dbReference type="AlphaFoldDB" id="A0A087M4D2"/>
<protein>
    <submittedName>
        <fullName evidence="2">Uncharacterized protein</fullName>
    </submittedName>
</protein>
<evidence type="ECO:0000256" key="1">
    <source>
        <dbReference type="SAM" id="MobiDB-lite"/>
    </source>
</evidence>
<proteinExistence type="predicted"/>
<sequence length="62" mass="6667">MKKTYIVTDKAGRDVAGLPSPGADKPIRLTEAQAEHPLRLGYIRLPTDHDGDGKPGGAKKTR</sequence>